<keyword evidence="4" id="KW-1185">Reference proteome</keyword>
<feature type="compositionally biased region" description="Polar residues" evidence="2">
    <location>
        <begin position="370"/>
        <end position="380"/>
    </location>
</feature>
<feature type="region of interest" description="Disordered" evidence="2">
    <location>
        <begin position="557"/>
        <end position="839"/>
    </location>
</feature>
<feature type="compositionally biased region" description="Polar residues" evidence="2">
    <location>
        <begin position="880"/>
        <end position="896"/>
    </location>
</feature>
<feature type="compositionally biased region" description="Low complexity" evidence="2">
    <location>
        <begin position="485"/>
        <end position="498"/>
    </location>
</feature>
<evidence type="ECO:0000256" key="1">
    <source>
        <dbReference type="SAM" id="Coils"/>
    </source>
</evidence>
<feature type="region of interest" description="Disordered" evidence="2">
    <location>
        <begin position="975"/>
        <end position="1008"/>
    </location>
</feature>
<feature type="compositionally biased region" description="Gly residues" evidence="2">
    <location>
        <begin position="130"/>
        <end position="157"/>
    </location>
</feature>
<feature type="compositionally biased region" description="Low complexity" evidence="2">
    <location>
        <begin position="1159"/>
        <end position="1176"/>
    </location>
</feature>
<dbReference type="InterPro" id="IPR052212">
    <property type="entry name" value="PH-like_domain"/>
</dbReference>
<reference evidence="3 4" key="1">
    <citation type="journal article" date="2021" name="Elife">
        <title>Chloroplast acquisition without the gene transfer in kleptoplastic sea slugs, Plakobranchus ocellatus.</title>
        <authorList>
            <person name="Maeda T."/>
            <person name="Takahashi S."/>
            <person name="Yoshida T."/>
            <person name="Shimamura S."/>
            <person name="Takaki Y."/>
            <person name="Nagai Y."/>
            <person name="Toyoda A."/>
            <person name="Suzuki Y."/>
            <person name="Arimoto A."/>
            <person name="Ishii H."/>
            <person name="Satoh N."/>
            <person name="Nishiyama T."/>
            <person name="Hasebe M."/>
            <person name="Maruyama T."/>
            <person name="Minagawa J."/>
            <person name="Obokata J."/>
            <person name="Shigenobu S."/>
        </authorList>
    </citation>
    <scope>NUCLEOTIDE SEQUENCE [LARGE SCALE GENOMIC DNA]</scope>
</reference>
<feature type="compositionally biased region" description="Polar residues" evidence="2">
    <location>
        <begin position="922"/>
        <end position="936"/>
    </location>
</feature>
<comment type="caution">
    <text evidence="3">The sequence shown here is derived from an EMBL/GenBank/DDBJ whole genome shotgun (WGS) entry which is preliminary data.</text>
</comment>
<feature type="compositionally biased region" description="Low complexity" evidence="2">
    <location>
        <begin position="96"/>
        <end position="115"/>
    </location>
</feature>
<accession>A0AAV4DQL9</accession>
<feature type="compositionally biased region" description="Basic and acidic residues" evidence="2">
    <location>
        <begin position="1097"/>
        <end position="1107"/>
    </location>
</feature>
<feature type="region of interest" description="Disordered" evidence="2">
    <location>
        <begin position="1148"/>
        <end position="1191"/>
    </location>
</feature>
<feature type="compositionally biased region" description="Low complexity" evidence="2">
    <location>
        <begin position="279"/>
        <end position="292"/>
    </location>
</feature>
<feature type="compositionally biased region" description="Basic residues" evidence="2">
    <location>
        <begin position="259"/>
        <end position="268"/>
    </location>
</feature>
<feature type="compositionally biased region" description="Low complexity" evidence="2">
    <location>
        <begin position="355"/>
        <end position="366"/>
    </location>
</feature>
<protein>
    <submittedName>
        <fullName evidence="3">Pleckstrin-like protein domain family b member 2</fullName>
    </submittedName>
</protein>
<feature type="compositionally biased region" description="Polar residues" evidence="2">
    <location>
        <begin position="694"/>
        <end position="707"/>
    </location>
</feature>
<feature type="region of interest" description="Disordered" evidence="2">
    <location>
        <begin position="1087"/>
        <end position="1107"/>
    </location>
</feature>
<feature type="region of interest" description="Disordered" evidence="2">
    <location>
        <begin position="851"/>
        <end position="963"/>
    </location>
</feature>
<proteinExistence type="predicted"/>
<feature type="region of interest" description="Disordered" evidence="2">
    <location>
        <begin position="349"/>
        <end position="502"/>
    </location>
</feature>
<feature type="compositionally biased region" description="Polar residues" evidence="2">
    <location>
        <begin position="982"/>
        <end position="993"/>
    </location>
</feature>
<feature type="compositionally biased region" description="Polar residues" evidence="2">
    <location>
        <begin position="195"/>
        <end position="224"/>
    </location>
</feature>
<dbReference type="PANTHER" id="PTHR12156">
    <property type="entry name" value="PLECKSTRIN HOMOLOGY-LIKE DOMAIN, FAMILY B, MEMBER 3"/>
    <property type="match status" value="1"/>
</dbReference>
<organism evidence="3 4">
    <name type="scientific">Plakobranchus ocellatus</name>
    <dbReference type="NCBI Taxonomy" id="259542"/>
    <lineage>
        <taxon>Eukaryota</taxon>
        <taxon>Metazoa</taxon>
        <taxon>Spiralia</taxon>
        <taxon>Lophotrochozoa</taxon>
        <taxon>Mollusca</taxon>
        <taxon>Gastropoda</taxon>
        <taxon>Heterobranchia</taxon>
        <taxon>Euthyneura</taxon>
        <taxon>Panpulmonata</taxon>
        <taxon>Sacoglossa</taxon>
        <taxon>Placobranchoidea</taxon>
        <taxon>Plakobranchidae</taxon>
        <taxon>Plakobranchus</taxon>
    </lineage>
</organism>
<sequence>MHVSPKKVNSSRDFELESSPEYARMMSEVGRNLPAGGHSAIMATGTAGDVQSSHQPATLSTPLDSSCPSAGENNNEEDDFINKVCKFEMISRKKSSPSSSTSSPTAKSPTSPTTSVGKSPTSGKTFFSSEGGGWKGGGSGGGRGSGTSTGSGGGGGPNPTIPLVSPFSPQGFIGEKVFTRDTATTRVSASLLQNLVSPTALNAPGSSTVSAGGRTSQIQQQRVQSSESNSTQSSSSFTSVSTLSWTSDRSDPGSGLSKSGRHSKKRRGSGGEGVKAAETNSVTSTDVMTSSDPCVFPSSGNNTQREDGREDIPSAVEDIIYDDVPTPIPSPRVLPAHITSKADAAKHRGGVFDMVPSPSSSSVEPVFFQHNDQTDNATRRTPSREGPKKFVTLSTSDRDSFPSPVVKQLPSTPTSFPYITPVSSSSTAAKSPSPSSSSSEHMSFLANGDVSGSSSSHLLPFSANTSGNRDSVRSGSSTGSGGHAGSAKTSSSSSASSHRNTFEGMDFEFQDLTSQQQQLALRHREIVAERKREQERERMDRQRLEDILKMCEEYQNEVELSNPASSSTVTASFSGNGPVNSSRTPPTSATLGFTSALASHQSQAHQSPKQASPSGQKHQDQNSQHTPEDSYKRYPPPPYSHVAPDGQPPPPYSPRTVHTPLSGSRPPGQLDLSQSAASSPTSSIDRKDRGMNKIKTNGSLMLGSPNNPYKEFPTQFSYPQVSASASLSAAKPAESSSTYSSNSEDETVGSSEETGTIKKRPGMGDGISAIVGGNLSRQAVHTDHNTSVPLTLSSSPHSSPKPSHPHRHREAADRSDGRGAGAGAVRNGTVTMRADISDGNIVITTTKDFYDSSSSLHTHPSKDDWAAGQRSGPSARDTDQGGQACNLRNVTASDQRSSASSSSSSSSPTTSTTNSTPAATKEQPSASKETQGLHHQSSTSSSSSSHTIRKSNCSSSGGSTPSLTELNVAMEASCVGKEDTPTPVNSDSEQVDTVTPRAPAPLSPKGLAGPDLSPLLSILVGVTSSGVPLSPKEECQFKGQLEGLKLTRTQLLVRTAELRRQIAEIELQESEAVRELDLETKLLEGEHREQMSQLQQEQEKLSDMKRRQQETLDMALREREKEQRIINLERQKLLALEEQQHAIHERLLRSAGSTSSQDTVTGSPSSPSSPTSSVSSGIGGLPSPSQGRQLDTEELTARRLRLQHELERQRRIFDDLEFQQLEAEARFESEREQINSRLLAQQAELLQKYKEREERLQQIDIQQKYMVSAVKESLESFKRQRLELAEAYKKEKSKITHCDKKIAELCRVLSLPPPVQREDSDDDLADLVEGNTLISPSPNEHQLFVDADGTSTELRKPLDLSLDSSTGSGGGVSTSGGGGVDSEGQQGPQRKKSTTLLEIERNRSLFIEQQVDKCIQLGSMIIDQERKRIEELRRRAADEGRAQWEERRRAADESVRLQAEERQAREANCKSFNSVESEDSSIASSCDTPSEKETSSRFFSPMSKVLLVIPSLLTLSNIVVEFRLMLSQVACPVFSSAVKYVNKECRGRRDW</sequence>
<dbReference type="Proteomes" id="UP000735302">
    <property type="component" value="Unassembled WGS sequence"/>
</dbReference>
<keyword evidence="1" id="KW-0175">Coiled coil</keyword>
<feature type="compositionally biased region" description="Polar residues" evidence="2">
    <location>
        <begin position="116"/>
        <end position="127"/>
    </location>
</feature>
<feature type="compositionally biased region" description="Polar residues" evidence="2">
    <location>
        <begin position="775"/>
        <end position="792"/>
    </location>
</feature>
<feature type="region of interest" description="Disordered" evidence="2">
    <location>
        <begin position="1359"/>
        <end position="1395"/>
    </location>
</feature>
<name>A0AAV4DQL9_9GAST</name>
<feature type="compositionally biased region" description="Low complexity" evidence="2">
    <location>
        <begin position="225"/>
        <end position="258"/>
    </location>
</feature>
<feature type="region of interest" description="Disordered" evidence="2">
    <location>
        <begin position="195"/>
        <end position="314"/>
    </location>
</feature>
<feature type="region of interest" description="Disordered" evidence="2">
    <location>
        <begin position="25"/>
        <end position="79"/>
    </location>
</feature>
<feature type="compositionally biased region" description="Gly residues" evidence="2">
    <location>
        <begin position="1367"/>
        <end position="1381"/>
    </location>
</feature>
<gene>
    <name evidence="3" type="ORF">PoB_007307700</name>
</gene>
<evidence type="ECO:0000313" key="4">
    <source>
        <dbReference type="Proteomes" id="UP000735302"/>
    </source>
</evidence>
<feature type="region of interest" description="Disordered" evidence="2">
    <location>
        <begin position="91"/>
        <end position="171"/>
    </location>
</feature>
<feature type="coiled-coil region" evidence="1">
    <location>
        <begin position="1422"/>
        <end position="1470"/>
    </location>
</feature>
<feature type="compositionally biased region" description="Low complexity" evidence="2">
    <location>
        <begin position="722"/>
        <end position="742"/>
    </location>
</feature>
<dbReference type="PANTHER" id="PTHR12156:SF5">
    <property type="entry name" value="FI18040P1"/>
    <property type="match status" value="1"/>
</dbReference>
<dbReference type="EMBL" id="BLXT01008196">
    <property type="protein sequence ID" value="GFO46572.1"/>
    <property type="molecule type" value="Genomic_DNA"/>
</dbReference>
<feature type="compositionally biased region" description="Low complexity" evidence="2">
    <location>
        <begin position="673"/>
        <end position="683"/>
    </location>
</feature>
<evidence type="ECO:0000256" key="2">
    <source>
        <dbReference type="SAM" id="MobiDB-lite"/>
    </source>
</evidence>
<feature type="coiled-coil region" evidence="1">
    <location>
        <begin position="1235"/>
        <end position="1294"/>
    </location>
</feature>
<evidence type="ECO:0000313" key="3">
    <source>
        <dbReference type="EMBL" id="GFO46572.1"/>
    </source>
</evidence>
<feature type="compositionally biased region" description="Low complexity" evidence="2">
    <location>
        <begin position="897"/>
        <end position="920"/>
    </location>
</feature>
<feature type="compositionally biased region" description="Polar residues" evidence="2">
    <location>
        <begin position="558"/>
        <end position="625"/>
    </location>
</feature>
<feature type="compositionally biased region" description="Low complexity" evidence="2">
    <location>
        <begin position="423"/>
        <end position="439"/>
    </location>
</feature>
<feature type="compositionally biased region" description="Polar residues" evidence="2">
    <location>
        <begin position="49"/>
        <end position="73"/>
    </location>
</feature>